<reference evidence="2" key="1">
    <citation type="submission" date="2021-01" db="EMBL/GenBank/DDBJ databases">
        <authorList>
            <person name="Corre E."/>
            <person name="Pelletier E."/>
            <person name="Niang G."/>
            <person name="Scheremetjew M."/>
            <person name="Finn R."/>
            <person name="Kale V."/>
            <person name="Holt S."/>
            <person name="Cochrane G."/>
            <person name="Meng A."/>
            <person name="Brown T."/>
            <person name="Cohen L."/>
        </authorList>
    </citation>
    <scope>NUCLEOTIDE SEQUENCE</scope>
    <source>
        <strain evidence="2">SM1012Den-03</strain>
    </source>
</reference>
<proteinExistence type="predicted"/>
<dbReference type="EMBL" id="HBGZ01033018">
    <property type="protein sequence ID" value="CAD9631883.1"/>
    <property type="molecule type" value="Transcribed_RNA"/>
</dbReference>
<dbReference type="AlphaFoldDB" id="A0A7S2Q3P7"/>
<accession>A0A7S2Q3P7</accession>
<evidence type="ECO:0000313" key="2">
    <source>
        <dbReference type="EMBL" id="CAD9631883.1"/>
    </source>
</evidence>
<sequence length="305" mass="34240">MRSFLSGIIDCVALPSTSDSPVRVLRKRTSTGTSLGTEATEPSSPLDASMNLDASAHSSMSSVLPNAIESEIGILPIKSVLTAEGIIDDTDDDVGPNPGVDDDEEEDFFSFGIGSSRSYRSIDDGTAKIFEEAFTEFLWNNPAFSSMSYTTLTRLREKLLVQSARNAKVEAELRMQLEQMKEDNRRSELLLQKELLGESNTKSLREAELLRHIQESRDDRADVVGRYHSSLLTNPTGNRVSPSYVGYSPMDARYPRVMPSPHHWQVSYEEETYQGGIRKSKMEQAHMIAEMQKMKQEKMKKEFQV</sequence>
<name>A0A7S2Q3P7_9STRA</name>
<evidence type="ECO:0000256" key="1">
    <source>
        <dbReference type="SAM" id="MobiDB-lite"/>
    </source>
</evidence>
<organism evidence="2">
    <name type="scientific">Skeletonema marinoi</name>
    <dbReference type="NCBI Taxonomy" id="267567"/>
    <lineage>
        <taxon>Eukaryota</taxon>
        <taxon>Sar</taxon>
        <taxon>Stramenopiles</taxon>
        <taxon>Ochrophyta</taxon>
        <taxon>Bacillariophyta</taxon>
        <taxon>Coscinodiscophyceae</taxon>
        <taxon>Thalassiosirophycidae</taxon>
        <taxon>Thalassiosirales</taxon>
        <taxon>Skeletonemataceae</taxon>
        <taxon>Skeletonema</taxon>
        <taxon>Skeletonema marinoi-dohrnii complex</taxon>
    </lineage>
</organism>
<feature type="compositionally biased region" description="Polar residues" evidence="1">
    <location>
        <begin position="30"/>
        <end position="43"/>
    </location>
</feature>
<protein>
    <submittedName>
        <fullName evidence="2">Uncharacterized protein</fullName>
    </submittedName>
</protein>
<gene>
    <name evidence="2" type="ORF">SMAR0320_LOCUS23633</name>
</gene>
<feature type="region of interest" description="Disordered" evidence="1">
    <location>
        <begin position="24"/>
        <end position="47"/>
    </location>
</feature>